<dbReference type="Gene3D" id="1.10.490.10">
    <property type="entry name" value="Globins"/>
    <property type="match status" value="1"/>
</dbReference>
<dbReference type="STRING" id="1094558.ME5_00678"/>
<dbReference type="SUPFAM" id="SSF46458">
    <property type="entry name" value="Globin-like"/>
    <property type="match status" value="1"/>
</dbReference>
<dbReference type="EMBL" id="AIMB01000007">
    <property type="protein sequence ID" value="EJF90277.1"/>
    <property type="molecule type" value="Genomic_DNA"/>
</dbReference>
<evidence type="ECO:0000313" key="2">
    <source>
        <dbReference type="Proteomes" id="UP000008952"/>
    </source>
</evidence>
<evidence type="ECO:0008006" key="3">
    <source>
        <dbReference type="Google" id="ProtNLM"/>
    </source>
</evidence>
<protein>
    <recommendedName>
        <fullName evidence="3">Group III truncated hemoglobin</fullName>
    </recommendedName>
</protein>
<dbReference type="Proteomes" id="UP000008952">
    <property type="component" value="Unassembled WGS sequence"/>
</dbReference>
<reference evidence="1 2" key="1">
    <citation type="submission" date="2012-03" db="EMBL/GenBank/DDBJ databases">
        <title>The Genome Sequence of Bartonella tamiae Th239.</title>
        <authorList>
            <consortium name="The Broad Institute Genome Sequencing Platform"/>
            <consortium name="The Broad Institute Genome Sequencing Center for Infectious Disease"/>
            <person name="Feldgarden M."/>
            <person name="Kirby J."/>
            <person name="Kosoy M."/>
            <person name="Birtles R."/>
            <person name="Probert W.S."/>
            <person name="Chiaraviglio L."/>
            <person name="Young S.K."/>
            <person name="Zeng Q."/>
            <person name="Gargeya S."/>
            <person name="Fitzgerald M."/>
            <person name="Haas B."/>
            <person name="Abouelleil A."/>
            <person name="Alvarado L."/>
            <person name="Arachchi H.M."/>
            <person name="Berlin A."/>
            <person name="Chapman S.B."/>
            <person name="Gearin G."/>
            <person name="Goldberg J."/>
            <person name="Griggs A."/>
            <person name="Gujja S."/>
            <person name="Hansen M."/>
            <person name="Heiman D."/>
            <person name="Howarth C."/>
            <person name="Larimer J."/>
            <person name="Lui A."/>
            <person name="MacDonald P.J.P."/>
            <person name="McCowen C."/>
            <person name="Montmayeur A."/>
            <person name="Murphy C."/>
            <person name="Neiman D."/>
            <person name="Pearson M."/>
            <person name="Priest M."/>
            <person name="Roberts A."/>
            <person name="Saif S."/>
            <person name="Shea T."/>
            <person name="Sisk P."/>
            <person name="Stolte C."/>
            <person name="Sykes S."/>
            <person name="Wortman J."/>
            <person name="Nusbaum C."/>
            <person name="Birren B."/>
        </authorList>
    </citation>
    <scope>NUCLEOTIDE SEQUENCE [LARGE SCALE GENOMIC DNA]</scope>
    <source>
        <strain evidence="1 2">Th239</strain>
    </source>
</reference>
<name>J1JYV1_9HYPH</name>
<dbReference type="GO" id="GO:0019825">
    <property type="term" value="F:oxygen binding"/>
    <property type="evidence" value="ECO:0007669"/>
    <property type="project" value="InterPro"/>
</dbReference>
<dbReference type="OrthoDB" id="25954at2"/>
<dbReference type="AlphaFoldDB" id="J1JYV1"/>
<dbReference type="InterPro" id="IPR009050">
    <property type="entry name" value="Globin-like_sf"/>
</dbReference>
<dbReference type="eggNOG" id="COG2346">
    <property type="taxonomic scope" value="Bacteria"/>
</dbReference>
<dbReference type="PATRIC" id="fig|1094558.3.peg.740"/>
<organism evidence="1 2">
    <name type="scientific">Bartonella tamiae Th239</name>
    <dbReference type="NCBI Taxonomy" id="1094558"/>
    <lineage>
        <taxon>Bacteria</taxon>
        <taxon>Pseudomonadati</taxon>
        <taxon>Pseudomonadota</taxon>
        <taxon>Alphaproteobacteria</taxon>
        <taxon>Hyphomicrobiales</taxon>
        <taxon>Bartonellaceae</taxon>
        <taxon>Bartonella</taxon>
    </lineage>
</organism>
<evidence type="ECO:0000313" key="1">
    <source>
        <dbReference type="EMBL" id="EJF90277.1"/>
    </source>
</evidence>
<dbReference type="GO" id="GO:0020037">
    <property type="term" value="F:heme binding"/>
    <property type="evidence" value="ECO:0007669"/>
    <property type="project" value="InterPro"/>
</dbReference>
<dbReference type="RefSeq" id="WP_008038433.1">
    <property type="nucleotide sequence ID" value="NZ_JH725147.1"/>
</dbReference>
<comment type="caution">
    <text evidence="1">The sequence shown here is derived from an EMBL/GenBank/DDBJ whole genome shotgun (WGS) entry which is preliminary data.</text>
</comment>
<gene>
    <name evidence="1" type="ORF">ME5_00678</name>
</gene>
<dbReference type="CDD" id="cd08916">
    <property type="entry name" value="TrHb3_P"/>
    <property type="match status" value="1"/>
</dbReference>
<sequence length="95" mass="11237">MTLEAIAIDDDVIENGAQSFYGRIQHDTLIGLIFEERIHDWEPHLQRMLAFWSSVILLSRRYDGRPMPKHGVLPIDAYHFDRWLEIFKNTVLKTQ</sequence>
<proteinExistence type="predicted"/>
<accession>J1JYV1</accession>
<keyword evidence="2" id="KW-1185">Reference proteome</keyword>
<dbReference type="HOGENOM" id="CLU_2367138_0_0_5"/>
<dbReference type="InterPro" id="IPR012292">
    <property type="entry name" value="Globin/Proto"/>
</dbReference>